<evidence type="ECO:0008006" key="4">
    <source>
        <dbReference type="Google" id="ProtNLM"/>
    </source>
</evidence>
<dbReference type="EMBL" id="IAAA01006084">
    <property type="protein sequence ID" value="LAA00505.1"/>
    <property type="molecule type" value="mRNA"/>
</dbReference>
<feature type="compositionally biased region" description="Basic and acidic residues" evidence="1">
    <location>
        <begin position="108"/>
        <end position="122"/>
    </location>
</feature>
<proteinExistence type="evidence at transcript level"/>
<dbReference type="AlphaFoldDB" id="A0A2L2Y070"/>
<organism evidence="3">
    <name type="scientific">Parasteatoda tepidariorum</name>
    <name type="common">Common house spider</name>
    <name type="synonym">Achaearanea tepidariorum</name>
    <dbReference type="NCBI Taxonomy" id="114398"/>
    <lineage>
        <taxon>Eukaryota</taxon>
        <taxon>Metazoa</taxon>
        <taxon>Ecdysozoa</taxon>
        <taxon>Arthropoda</taxon>
        <taxon>Chelicerata</taxon>
        <taxon>Arachnida</taxon>
        <taxon>Araneae</taxon>
        <taxon>Araneomorphae</taxon>
        <taxon>Entelegynae</taxon>
        <taxon>Araneoidea</taxon>
        <taxon>Theridiidae</taxon>
        <taxon>Parasteatoda</taxon>
    </lineage>
</organism>
<evidence type="ECO:0000256" key="2">
    <source>
        <dbReference type="SAM" id="SignalP"/>
    </source>
</evidence>
<feature type="compositionally biased region" description="Acidic residues" evidence="1">
    <location>
        <begin position="123"/>
        <end position="141"/>
    </location>
</feature>
<protein>
    <recommendedName>
        <fullName evidence="4">Prokineticin domain-containing protein</fullName>
    </recommendedName>
</protein>
<feature type="region of interest" description="Disordered" evidence="1">
    <location>
        <begin position="108"/>
        <end position="141"/>
    </location>
</feature>
<dbReference type="Gene3D" id="2.10.80.10">
    <property type="entry name" value="Lipase, subunit A"/>
    <property type="match status" value="1"/>
</dbReference>
<dbReference type="RefSeq" id="XP_015911061.1">
    <property type="nucleotide sequence ID" value="XM_016055575.3"/>
</dbReference>
<feature type="signal peptide" evidence="2">
    <location>
        <begin position="1"/>
        <end position="18"/>
    </location>
</feature>
<dbReference type="OrthoDB" id="6407386at2759"/>
<name>A0A2L2Y070_PARTP</name>
<sequence length="141" mass="15900">MNWFVLTLFFAYATVSLGVRRCKSAEDCEEDECCVKYTVAAFLGGVCRELREEGKTCTPIIKKDQEEDPNMYLFQCPCKAGLECVGSIEKTIFGHVVKHKPKCVVPEKEDLSTVKPPERETTEPEPEPEPETAEPEPEPNE</sequence>
<dbReference type="OMA" id="YCPCEEG"/>
<feature type="chain" id="PRO_5014623598" description="Prokineticin domain-containing protein" evidence="2">
    <location>
        <begin position="19"/>
        <end position="141"/>
    </location>
</feature>
<accession>A0A2L2Y070</accession>
<evidence type="ECO:0000313" key="3">
    <source>
        <dbReference type="EMBL" id="LAA00505.1"/>
    </source>
</evidence>
<keyword evidence="2" id="KW-0732">Signal</keyword>
<dbReference type="KEGG" id="ptep:107442101"/>
<evidence type="ECO:0000256" key="1">
    <source>
        <dbReference type="SAM" id="MobiDB-lite"/>
    </source>
</evidence>
<reference evidence="3" key="1">
    <citation type="journal article" date="2016" name="Mol. Ecol. Resour.">
        <title>Evaluation of the impact of RNA preservation methods of spiders for de novo transcriptome assembly.</title>
        <authorList>
            <person name="Kono N."/>
            <person name="Nakamura H."/>
            <person name="Ito Y."/>
            <person name="Tomita M."/>
            <person name="Arakawa K."/>
        </authorList>
    </citation>
    <scope>NUCLEOTIDE SEQUENCE</scope>
    <source>
        <tissue evidence="3">Whole body</tissue>
    </source>
</reference>
<dbReference type="GeneID" id="107442101"/>